<dbReference type="EMBL" id="JACXVP010000002">
    <property type="protein sequence ID" value="KAG5623433.1"/>
    <property type="molecule type" value="Genomic_DNA"/>
</dbReference>
<dbReference type="OrthoDB" id="1848995at2759"/>
<dbReference type="Proteomes" id="UP000824120">
    <property type="component" value="Chromosome 2"/>
</dbReference>
<evidence type="ECO:0008006" key="5">
    <source>
        <dbReference type="Google" id="ProtNLM"/>
    </source>
</evidence>
<keyword evidence="2" id="KW-0812">Transmembrane</keyword>
<evidence type="ECO:0000256" key="1">
    <source>
        <dbReference type="SAM" id="MobiDB-lite"/>
    </source>
</evidence>
<dbReference type="AlphaFoldDB" id="A0A9J6AG98"/>
<keyword evidence="2" id="KW-1133">Transmembrane helix</keyword>
<feature type="transmembrane region" description="Helical" evidence="2">
    <location>
        <begin position="122"/>
        <end position="146"/>
    </location>
</feature>
<accession>A0A9J6AG98</accession>
<organism evidence="3 4">
    <name type="scientific">Solanum commersonii</name>
    <name type="common">Commerson's wild potato</name>
    <name type="synonym">Commerson's nightshade</name>
    <dbReference type="NCBI Taxonomy" id="4109"/>
    <lineage>
        <taxon>Eukaryota</taxon>
        <taxon>Viridiplantae</taxon>
        <taxon>Streptophyta</taxon>
        <taxon>Embryophyta</taxon>
        <taxon>Tracheophyta</taxon>
        <taxon>Spermatophyta</taxon>
        <taxon>Magnoliopsida</taxon>
        <taxon>eudicotyledons</taxon>
        <taxon>Gunneridae</taxon>
        <taxon>Pentapetalae</taxon>
        <taxon>asterids</taxon>
        <taxon>lamiids</taxon>
        <taxon>Solanales</taxon>
        <taxon>Solanaceae</taxon>
        <taxon>Solanoideae</taxon>
        <taxon>Solaneae</taxon>
        <taxon>Solanum</taxon>
    </lineage>
</organism>
<proteinExistence type="predicted"/>
<evidence type="ECO:0000313" key="3">
    <source>
        <dbReference type="EMBL" id="KAG5623433.1"/>
    </source>
</evidence>
<evidence type="ECO:0000256" key="2">
    <source>
        <dbReference type="SAM" id="Phobius"/>
    </source>
</evidence>
<feature type="region of interest" description="Disordered" evidence="1">
    <location>
        <begin position="191"/>
        <end position="216"/>
    </location>
</feature>
<feature type="compositionally biased region" description="Polar residues" evidence="1">
    <location>
        <begin position="191"/>
        <end position="208"/>
    </location>
</feature>
<sequence length="216" mass="23037">MHEIISIDSSLFSCSFNTAQTRVALYMTAIASVSGSVQKPLVKVSPELGLKVTLSGSAATGGSPTTLSPTSLLIDWRCDVARDNPYEVEVTIPIENYDPVQFTLTKMCEYQQSDGGGAAGGWAIFGVLSCIVLVASTLFCCGGFIYKTRVYNQRGLDALPGMTLLSACLETVSGVGHGYSRPEDVNNPFANQASWERQPASTQATGRTSEVRYGSI</sequence>
<dbReference type="PANTHER" id="PTHR35752:SF1">
    <property type="entry name" value="G-PROTEIN COUPLED RECEPTOR"/>
    <property type="match status" value="1"/>
</dbReference>
<name>A0A9J6AG98_SOLCO</name>
<comment type="caution">
    <text evidence="3">The sequence shown here is derived from an EMBL/GenBank/DDBJ whole genome shotgun (WGS) entry which is preliminary data.</text>
</comment>
<gene>
    <name evidence="3" type="ORF">H5410_008651</name>
</gene>
<reference evidence="3 4" key="1">
    <citation type="submission" date="2020-09" db="EMBL/GenBank/DDBJ databases">
        <title>De no assembly of potato wild relative species, Solanum commersonii.</title>
        <authorList>
            <person name="Cho K."/>
        </authorList>
    </citation>
    <scope>NUCLEOTIDE SEQUENCE [LARGE SCALE GENOMIC DNA]</scope>
    <source>
        <strain evidence="3">LZ3.2</strain>
        <tissue evidence="3">Leaf</tissue>
    </source>
</reference>
<protein>
    <recommendedName>
        <fullName evidence="5">AT4G36440-like protein</fullName>
    </recommendedName>
</protein>
<keyword evidence="2" id="KW-0472">Membrane</keyword>
<keyword evidence="4" id="KW-1185">Reference proteome</keyword>
<evidence type="ECO:0000313" key="4">
    <source>
        <dbReference type="Proteomes" id="UP000824120"/>
    </source>
</evidence>
<dbReference type="PANTHER" id="PTHR35752">
    <property type="entry name" value="G-PROTEIN COUPLED RECEPTOR"/>
    <property type="match status" value="1"/>
</dbReference>